<evidence type="ECO:0000256" key="1">
    <source>
        <dbReference type="ARBA" id="ARBA00022490"/>
    </source>
</evidence>
<dbReference type="GO" id="GO:0005829">
    <property type="term" value="C:cytosol"/>
    <property type="evidence" value="ECO:0007669"/>
    <property type="project" value="TreeGrafter"/>
</dbReference>
<dbReference type="AlphaFoldDB" id="A0A381QYV9"/>
<dbReference type="EMBL" id="UINC01001526">
    <property type="protein sequence ID" value="SUZ82847.1"/>
    <property type="molecule type" value="Genomic_DNA"/>
</dbReference>
<dbReference type="SMART" id="SM00732">
    <property type="entry name" value="YqgFc"/>
    <property type="match status" value="1"/>
</dbReference>
<keyword evidence="1" id="KW-0963">Cytoplasm</keyword>
<dbReference type="PANTHER" id="PTHR33317">
    <property type="entry name" value="POLYNUCLEOTIDYL TRANSFERASE, RIBONUCLEASE H-LIKE SUPERFAMILY PROTEIN"/>
    <property type="match status" value="1"/>
</dbReference>
<dbReference type="InterPro" id="IPR037027">
    <property type="entry name" value="YqgF/RNaseH-like_dom_sf"/>
</dbReference>
<feature type="domain" description="YqgF/RNase H-like" evidence="5">
    <location>
        <begin position="1"/>
        <end position="102"/>
    </location>
</feature>
<protein>
    <recommendedName>
        <fullName evidence="5">YqgF/RNase H-like domain-containing protein</fullName>
    </recommendedName>
</protein>
<dbReference type="GO" id="GO:0016787">
    <property type="term" value="F:hydrolase activity"/>
    <property type="evidence" value="ECO:0007669"/>
    <property type="project" value="UniProtKB-KW"/>
</dbReference>
<evidence type="ECO:0000256" key="4">
    <source>
        <dbReference type="ARBA" id="ARBA00022801"/>
    </source>
</evidence>
<dbReference type="NCBIfam" id="TIGR00250">
    <property type="entry name" value="RNAse_H_YqgF"/>
    <property type="match status" value="1"/>
</dbReference>
<dbReference type="CDD" id="cd16964">
    <property type="entry name" value="YqgF"/>
    <property type="match status" value="1"/>
</dbReference>
<dbReference type="GO" id="GO:0000967">
    <property type="term" value="P:rRNA 5'-end processing"/>
    <property type="evidence" value="ECO:0007669"/>
    <property type="project" value="TreeGrafter"/>
</dbReference>
<accession>A0A381QYV9</accession>
<gene>
    <name evidence="6" type="ORF">METZ01_LOCUS35701</name>
</gene>
<feature type="non-terminal residue" evidence="6">
    <location>
        <position position="1"/>
    </location>
</feature>
<proteinExistence type="inferred from homology"/>
<evidence type="ECO:0000256" key="3">
    <source>
        <dbReference type="ARBA" id="ARBA00022722"/>
    </source>
</evidence>
<dbReference type="InterPro" id="IPR012337">
    <property type="entry name" value="RNaseH-like_sf"/>
</dbReference>
<dbReference type="InterPro" id="IPR005227">
    <property type="entry name" value="YqgF"/>
</dbReference>
<evidence type="ECO:0000259" key="5">
    <source>
        <dbReference type="SMART" id="SM00732"/>
    </source>
</evidence>
<dbReference type="InterPro" id="IPR006641">
    <property type="entry name" value="YqgF/RNaseH-like_dom"/>
</dbReference>
<dbReference type="GO" id="GO:0004518">
    <property type="term" value="F:nuclease activity"/>
    <property type="evidence" value="ECO:0007669"/>
    <property type="project" value="UniProtKB-KW"/>
</dbReference>
<evidence type="ECO:0000313" key="6">
    <source>
        <dbReference type="EMBL" id="SUZ82847.1"/>
    </source>
</evidence>
<dbReference type="SUPFAM" id="SSF53098">
    <property type="entry name" value="Ribonuclease H-like"/>
    <property type="match status" value="1"/>
</dbReference>
<sequence>VRALGLDLGSKRVGVAVSDSDGRVATPVEVLQRTGDRKADHRAVSALVEEWEAAVVVVGIPYSLDGTLGPMGRSMTAEAADLAALLPIPVETYDERLTTVTAERSLREQDVRGPDRRRVVDMVAAAVMLQAWLDGRATGGEMPGTEDG</sequence>
<dbReference type="PANTHER" id="PTHR33317:SF4">
    <property type="entry name" value="POLYNUCLEOTIDYL TRANSFERASE, RIBONUCLEASE H-LIKE SUPERFAMILY PROTEIN"/>
    <property type="match status" value="1"/>
</dbReference>
<reference evidence="6" key="1">
    <citation type="submission" date="2018-05" db="EMBL/GenBank/DDBJ databases">
        <authorList>
            <person name="Lanie J.A."/>
            <person name="Ng W.-L."/>
            <person name="Kazmierczak K.M."/>
            <person name="Andrzejewski T.M."/>
            <person name="Davidsen T.M."/>
            <person name="Wayne K.J."/>
            <person name="Tettelin H."/>
            <person name="Glass J.I."/>
            <person name="Rusch D."/>
            <person name="Podicherti R."/>
            <person name="Tsui H.-C.T."/>
            <person name="Winkler M.E."/>
        </authorList>
    </citation>
    <scope>NUCLEOTIDE SEQUENCE</scope>
</reference>
<dbReference type="Gene3D" id="3.30.420.140">
    <property type="entry name" value="YqgF/RNase H-like domain"/>
    <property type="match status" value="1"/>
</dbReference>
<keyword evidence="4" id="KW-0378">Hydrolase</keyword>
<keyword evidence="2" id="KW-0690">Ribosome biogenesis</keyword>
<keyword evidence="3" id="KW-0540">Nuclease</keyword>
<evidence type="ECO:0000256" key="2">
    <source>
        <dbReference type="ARBA" id="ARBA00022517"/>
    </source>
</evidence>
<organism evidence="6">
    <name type="scientific">marine metagenome</name>
    <dbReference type="NCBI Taxonomy" id="408172"/>
    <lineage>
        <taxon>unclassified sequences</taxon>
        <taxon>metagenomes</taxon>
        <taxon>ecological metagenomes</taxon>
    </lineage>
</organism>
<dbReference type="Pfam" id="PF03652">
    <property type="entry name" value="RuvX"/>
    <property type="match status" value="1"/>
</dbReference>
<name>A0A381QYV9_9ZZZZ</name>
<dbReference type="HAMAP" id="MF_00651">
    <property type="entry name" value="Nuclease_YqgF"/>
    <property type="match status" value="1"/>
</dbReference>